<keyword evidence="2" id="KW-1185">Reference proteome</keyword>
<name>A0A5E8BXC9_9ASCO</name>
<dbReference type="EMBL" id="CABVLU010000004">
    <property type="protein sequence ID" value="VVT56104.1"/>
    <property type="molecule type" value="Genomic_DNA"/>
</dbReference>
<dbReference type="AlphaFoldDB" id="A0A5E8BXC9"/>
<accession>A0A5E8BXC9</accession>
<dbReference type="Gene3D" id="3.40.30.10">
    <property type="entry name" value="Glutaredoxin"/>
    <property type="match status" value="1"/>
</dbReference>
<dbReference type="Proteomes" id="UP000398389">
    <property type="component" value="Unassembled WGS sequence"/>
</dbReference>
<evidence type="ECO:0000313" key="2">
    <source>
        <dbReference type="Proteomes" id="UP000398389"/>
    </source>
</evidence>
<protein>
    <recommendedName>
        <fullName evidence="3">Thioredoxin domain-containing protein</fullName>
    </recommendedName>
</protein>
<dbReference type="InterPro" id="IPR036249">
    <property type="entry name" value="Thioredoxin-like_sf"/>
</dbReference>
<organism evidence="1 2">
    <name type="scientific">Magnusiomyces paraingens</name>
    <dbReference type="NCBI Taxonomy" id="2606893"/>
    <lineage>
        <taxon>Eukaryota</taxon>
        <taxon>Fungi</taxon>
        <taxon>Dikarya</taxon>
        <taxon>Ascomycota</taxon>
        <taxon>Saccharomycotina</taxon>
        <taxon>Dipodascomycetes</taxon>
        <taxon>Dipodascales</taxon>
        <taxon>Dipodascaceae</taxon>
        <taxon>Magnusiomyces</taxon>
    </lineage>
</organism>
<evidence type="ECO:0000313" key="1">
    <source>
        <dbReference type="EMBL" id="VVT56104.1"/>
    </source>
</evidence>
<proteinExistence type="predicted"/>
<gene>
    <name evidence="1" type="ORF">SAPINGB_P004815</name>
</gene>
<reference evidence="1" key="1">
    <citation type="submission" date="2019-09" db="EMBL/GenBank/DDBJ databases">
        <authorList>
            <person name="Brejova B."/>
        </authorList>
    </citation>
    <scope>NUCLEOTIDE SEQUENCE [LARGE SCALE GENOMIC DNA]</scope>
</reference>
<evidence type="ECO:0008006" key="3">
    <source>
        <dbReference type="Google" id="ProtNLM"/>
    </source>
</evidence>
<sequence length="106" mass="12098">MTFQKLSSQKEVDDFTASGNAIVYYFRRSSQVPITQFIVPFKEELPPEFPSIKFASFDQVFDSEFCASKTGPNIGAAYFFKDGTQIARQNGVISKDSFHELIQKYF</sequence>
<dbReference type="SUPFAM" id="SSF52833">
    <property type="entry name" value="Thioredoxin-like"/>
    <property type="match status" value="1"/>
</dbReference>
<dbReference type="RefSeq" id="XP_031855421.1">
    <property type="nucleotide sequence ID" value="XM_031999530.1"/>
</dbReference>
<dbReference type="GeneID" id="43583630"/>